<name>A0A398BJE5_9BACI</name>
<feature type="transmembrane region" description="Helical" evidence="1">
    <location>
        <begin position="16"/>
        <end position="35"/>
    </location>
</feature>
<dbReference type="AlphaFoldDB" id="A0A398BJE5"/>
<proteinExistence type="predicted"/>
<dbReference type="Proteomes" id="UP000266016">
    <property type="component" value="Unassembled WGS sequence"/>
</dbReference>
<keyword evidence="1" id="KW-0812">Transmembrane</keyword>
<protein>
    <submittedName>
        <fullName evidence="2">Uncharacterized protein</fullName>
    </submittedName>
</protein>
<gene>
    <name evidence="2" type="ORF">D1953_05145</name>
</gene>
<dbReference type="EMBL" id="QWVS01000011">
    <property type="protein sequence ID" value="RID87576.1"/>
    <property type="molecule type" value="Genomic_DNA"/>
</dbReference>
<accession>A0A398BJE5</accession>
<evidence type="ECO:0000313" key="2">
    <source>
        <dbReference type="EMBL" id="RID87576.1"/>
    </source>
</evidence>
<dbReference type="RefSeq" id="WP_119116093.1">
    <property type="nucleotide sequence ID" value="NZ_QWVS01000011.1"/>
</dbReference>
<keyword evidence="1" id="KW-0472">Membrane</keyword>
<keyword evidence="3" id="KW-1185">Reference proteome</keyword>
<reference evidence="2 3" key="1">
    <citation type="submission" date="2018-08" db="EMBL/GenBank/DDBJ databases">
        <title>Bacillus jemisoniae sp. nov., Bacillus chryseoplanitiae sp. nov., Bacillus resnikiae sp. nov., and Bacillus frankliniae sp. nov., isolated from Viking spacecraft and associated surfaces.</title>
        <authorList>
            <person name="Seuylemezian A."/>
            <person name="Vaishampayan P."/>
        </authorList>
    </citation>
    <scope>NUCLEOTIDE SEQUENCE [LARGE SCALE GENOMIC DNA]</scope>
    <source>
        <strain evidence="2 3">MA001</strain>
    </source>
</reference>
<keyword evidence="1" id="KW-1133">Transmembrane helix</keyword>
<comment type="caution">
    <text evidence="2">The sequence shown here is derived from an EMBL/GenBank/DDBJ whole genome shotgun (WGS) entry which is preliminary data.</text>
</comment>
<evidence type="ECO:0000313" key="3">
    <source>
        <dbReference type="Proteomes" id="UP000266016"/>
    </source>
</evidence>
<evidence type="ECO:0000256" key="1">
    <source>
        <dbReference type="SAM" id="Phobius"/>
    </source>
</evidence>
<organism evidence="2 3">
    <name type="scientific">Peribacillus asahii</name>
    <dbReference type="NCBI Taxonomy" id="228899"/>
    <lineage>
        <taxon>Bacteria</taxon>
        <taxon>Bacillati</taxon>
        <taxon>Bacillota</taxon>
        <taxon>Bacilli</taxon>
        <taxon>Bacillales</taxon>
        <taxon>Bacillaceae</taxon>
        <taxon>Peribacillus</taxon>
    </lineage>
</organism>
<sequence>MLELLIGFDYQTIQQALWAGYIMTLVFPLAAVYFLNTQSTKLNHKHQALIQAKHAQTPINFDRYFDYRMFQGFFTKVRQRSAPDDSDKTNLLHIV</sequence>